<keyword evidence="2" id="KW-0812">Transmembrane</keyword>
<feature type="region of interest" description="Disordered" evidence="1">
    <location>
        <begin position="98"/>
        <end position="135"/>
    </location>
</feature>
<reference evidence="4 5" key="1">
    <citation type="journal article" date="2021" name="Commun. Biol.">
        <title>The genome of Shorea leprosula (Dipterocarpaceae) highlights the ecological relevance of drought in aseasonal tropical rainforests.</title>
        <authorList>
            <person name="Ng K.K.S."/>
            <person name="Kobayashi M.J."/>
            <person name="Fawcett J.A."/>
            <person name="Hatakeyama M."/>
            <person name="Paape T."/>
            <person name="Ng C.H."/>
            <person name="Ang C.C."/>
            <person name="Tnah L.H."/>
            <person name="Lee C.T."/>
            <person name="Nishiyama T."/>
            <person name="Sese J."/>
            <person name="O'Brien M.J."/>
            <person name="Copetti D."/>
            <person name="Mohd Noor M.I."/>
            <person name="Ong R.C."/>
            <person name="Putra M."/>
            <person name="Sireger I.Z."/>
            <person name="Indrioko S."/>
            <person name="Kosugi Y."/>
            <person name="Izuno A."/>
            <person name="Isagi Y."/>
            <person name="Lee S.L."/>
            <person name="Shimizu K.K."/>
        </authorList>
    </citation>
    <scope>NUCLEOTIDE SEQUENCE [LARGE SCALE GENOMIC DNA]</scope>
    <source>
        <strain evidence="4">214</strain>
    </source>
</reference>
<dbReference type="PANTHER" id="PTHR31351:SF4">
    <property type="entry name" value="AUXIN CANALIZATION PROTEIN (DUF828)"/>
    <property type="match status" value="1"/>
</dbReference>
<accession>A0AAV5M3T9</accession>
<dbReference type="InterPro" id="IPR040269">
    <property type="entry name" value="VAB"/>
</dbReference>
<dbReference type="GO" id="GO:0010087">
    <property type="term" value="P:phloem or xylem histogenesis"/>
    <property type="evidence" value="ECO:0007669"/>
    <property type="project" value="TreeGrafter"/>
</dbReference>
<dbReference type="GO" id="GO:0009734">
    <property type="term" value="P:auxin-activated signaling pathway"/>
    <property type="evidence" value="ECO:0007669"/>
    <property type="project" value="TreeGrafter"/>
</dbReference>
<organism evidence="4 5">
    <name type="scientific">Rubroshorea leprosula</name>
    <dbReference type="NCBI Taxonomy" id="152421"/>
    <lineage>
        <taxon>Eukaryota</taxon>
        <taxon>Viridiplantae</taxon>
        <taxon>Streptophyta</taxon>
        <taxon>Embryophyta</taxon>
        <taxon>Tracheophyta</taxon>
        <taxon>Spermatophyta</taxon>
        <taxon>Magnoliopsida</taxon>
        <taxon>eudicotyledons</taxon>
        <taxon>Gunneridae</taxon>
        <taxon>Pentapetalae</taxon>
        <taxon>rosids</taxon>
        <taxon>malvids</taxon>
        <taxon>Malvales</taxon>
        <taxon>Dipterocarpaceae</taxon>
        <taxon>Rubroshorea</taxon>
    </lineage>
</organism>
<gene>
    <name evidence="4" type="ORF">SLEP1_g50962</name>
</gene>
<feature type="compositionally biased region" description="Polar residues" evidence="1">
    <location>
        <begin position="98"/>
        <end position="128"/>
    </location>
</feature>
<dbReference type="PANTHER" id="PTHR31351">
    <property type="entry name" value="EXPRESSED PROTEIN"/>
    <property type="match status" value="1"/>
</dbReference>
<protein>
    <recommendedName>
        <fullName evidence="3">VAN3-binding protein-like auxin canalisation domain-containing protein</fullName>
    </recommendedName>
</protein>
<dbReference type="Pfam" id="PF05703">
    <property type="entry name" value="Auxin_canalis"/>
    <property type="match status" value="1"/>
</dbReference>
<feature type="transmembrane region" description="Helical" evidence="2">
    <location>
        <begin position="155"/>
        <end position="172"/>
    </location>
</feature>
<comment type="caution">
    <text evidence="4">The sequence shown here is derived from an EMBL/GenBank/DDBJ whole genome shotgun (WGS) entry which is preliminary data.</text>
</comment>
<proteinExistence type="predicted"/>
<dbReference type="Proteomes" id="UP001054252">
    <property type="component" value="Unassembled WGS sequence"/>
</dbReference>
<sequence>MDKPVLEPWRPELVLFRPPETPREPMEFLSRSWSISALEVSKALTPSHVSQMPLKGSSSGCVIQEDVAGELEAEGATVSGNPFSFASSETSQMVMERIMSQSQQDVSPRTSGRLSHSSGPLTGAGSLTDSPPVSPSDIDDVKVSFSSIFSRRLRCLNPTPIYMITLWVYALFLGSLSRNKFSRLSLYPTPPLIKTQMAIPLCVSVSLSSMKFKKRKLISF</sequence>
<evidence type="ECO:0000313" key="4">
    <source>
        <dbReference type="EMBL" id="GKV43704.1"/>
    </source>
</evidence>
<evidence type="ECO:0000256" key="1">
    <source>
        <dbReference type="SAM" id="MobiDB-lite"/>
    </source>
</evidence>
<feature type="domain" description="VAN3-binding protein-like auxin canalisation" evidence="3">
    <location>
        <begin position="19"/>
        <end position="143"/>
    </location>
</feature>
<dbReference type="GO" id="GO:0010305">
    <property type="term" value="P:leaf vascular tissue pattern formation"/>
    <property type="evidence" value="ECO:0007669"/>
    <property type="project" value="TreeGrafter"/>
</dbReference>
<keyword evidence="2" id="KW-1133">Transmembrane helix</keyword>
<keyword evidence="5" id="KW-1185">Reference proteome</keyword>
<evidence type="ECO:0000313" key="5">
    <source>
        <dbReference type="Proteomes" id="UP001054252"/>
    </source>
</evidence>
<evidence type="ECO:0000256" key="2">
    <source>
        <dbReference type="SAM" id="Phobius"/>
    </source>
</evidence>
<dbReference type="AlphaFoldDB" id="A0AAV5M3T9"/>
<name>A0AAV5M3T9_9ROSI</name>
<evidence type="ECO:0000259" key="3">
    <source>
        <dbReference type="Pfam" id="PF05703"/>
    </source>
</evidence>
<dbReference type="InterPro" id="IPR008546">
    <property type="entry name" value="VAN3-bd-like_auxin_canal"/>
</dbReference>
<dbReference type="EMBL" id="BPVZ01000172">
    <property type="protein sequence ID" value="GKV43704.1"/>
    <property type="molecule type" value="Genomic_DNA"/>
</dbReference>
<keyword evidence="2" id="KW-0472">Membrane</keyword>